<feature type="transmembrane region" description="Helical" evidence="2">
    <location>
        <begin position="31"/>
        <end position="53"/>
    </location>
</feature>
<accession>A0A3E2B1D1</accession>
<keyword evidence="2" id="KW-1133">Transmembrane helix</keyword>
<name>A0A3E2B1D1_9FIRM</name>
<dbReference type="PROSITE" id="PS51272">
    <property type="entry name" value="SLH"/>
    <property type="match status" value="2"/>
</dbReference>
<dbReference type="AlphaFoldDB" id="A0A3E2B1D1"/>
<evidence type="ECO:0000313" key="4">
    <source>
        <dbReference type="EMBL" id="RFT05796.1"/>
    </source>
</evidence>
<evidence type="ECO:0000313" key="5">
    <source>
        <dbReference type="Proteomes" id="UP000260649"/>
    </source>
</evidence>
<proteinExistence type="predicted"/>
<dbReference type="OrthoDB" id="174569at2"/>
<gene>
    <name evidence="4" type="ORF">DV520_10810</name>
</gene>
<keyword evidence="5" id="KW-1185">Reference proteome</keyword>
<comment type="caution">
    <text evidence="4">The sequence shown here is derived from an EMBL/GenBank/DDBJ whole genome shotgun (WGS) entry which is preliminary data.</text>
</comment>
<dbReference type="Pfam" id="PF00395">
    <property type="entry name" value="SLH"/>
    <property type="match status" value="2"/>
</dbReference>
<keyword evidence="2" id="KW-0472">Membrane</keyword>
<feature type="domain" description="SLH" evidence="3">
    <location>
        <begin position="48"/>
        <end position="111"/>
    </location>
</feature>
<evidence type="ECO:0000256" key="1">
    <source>
        <dbReference type="ARBA" id="ARBA00022737"/>
    </source>
</evidence>
<dbReference type="Proteomes" id="UP000260649">
    <property type="component" value="Unassembled WGS sequence"/>
</dbReference>
<sequence length="890" mass="96037">MPQYVCRTWSREGCVQKNLKEETPMRNLKKVLSLVLCVAVMLSVMVMGAGAAFSDQDKIKNTEAVDACVALNIIGGYEDGSYHPERNIKRSEITKMICVALNGGKEPNVSTNTTPTFSDVRGTSAAWAEGYIESCVAQGIISGVGGGRFSPNGNVTGTQLAKMLLVSLGYNANTEEFVGNAWATNVNVRASQKGLYEGLESMDTSAAITRDNAAQMVWNAMNAYEVEYKTTIVTGEDGKLETIVTVQDKVVGDNDDKITLLEDKYDAKAITGTLTKVKQDNGKSTYNITIENAKYNGGTYNGGTVSYTDVSKDYSDLLYQNVRVLVKPDKNGKDAVVYGVYATGKNTVQTGLLADLKMDGTKAKLDGTKYDLANTNTVYVDGVKQSDNIKTWLTTNGEGNATYGKGSEVELLAVDGTSDYSILKVTTFEVKEITYVGSDYVTAGTKYSDDDYVISDGLKKGDYALISKGSNYADSKGRIEKATVVEGKVTSTKGSDEVMIDGTWYTMNTGVTAPKLNASAKLVLVNGYVYAVDTVTAGSSDVALVVEVGNSNTVGSKYYQARLILADGTDKVVNIEKNDGNDQALDSKNFAGYSNKLAAYDVSKDVYTLTFITTASDQKDMAGYENFYYAEDATIDGSVRTSNVKGFTGASDNTYKETVNRAYFDDNATVFVKYKNDDYKVVTGEAARKWDEITPSMVRMLTEEKSNSQYIGVAYVDLGEKNVPGGSDKTYAVALDDSYTSKIDGTTYTIVKAWNGTEETEYKYEGTLSGGIKKGSVFEYSSNGDGTVDIDKLTATTTQVKTYDKGSGEITFADTVTNLTGSNAKIDAKDTTVLFVDSDAATGETNGEIQLAPEFNGDATNHDDNVTVYVDSGDDCITLIVVDVQNKMAW</sequence>
<feature type="domain" description="SLH" evidence="3">
    <location>
        <begin position="114"/>
        <end position="178"/>
    </location>
</feature>
<keyword evidence="1" id="KW-0677">Repeat</keyword>
<organism evidence="4 5">
    <name type="scientific">Evtepia gabavorous</name>
    <dbReference type="NCBI Taxonomy" id="2211183"/>
    <lineage>
        <taxon>Bacteria</taxon>
        <taxon>Bacillati</taxon>
        <taxon>Bacillota</taxon>
        <taxon>Clostridia</taxon>
        <taxon>Eubacteriales</taxon>
        <taxon>Evtepia</taxon>
    </lineage>
</organism>
<dbReference type="InterPro" id="IPR001119">
    <property type="entry name" value="SLH_dom"/>
</dbReference>
<keyword evidence="2" id="KW-0812">Transmembrane</keyword>
<protein>
    <submittedName>
        <fullName evidence="4">S-layer homology domain-containing protein</fullName>
    </submittedName>
</protein>
<evidence type="ECO:0000256" key="2">
    <source>
        <dbReference type="SAM" id="Phobius"/>
    </source>
</evidence>
<dbReference type="EMBL" id="QQRQ01000028">
    <property type="protein sequence ID" value="RFT05796.1"/>
    <property type="molecule type" value="Genomic_DNA"/>
</dbReference>
<reference evidence="4 5" key="1">
    <citation type="submission" date="2018-07" db="EMBL/GenBank/DDBJ databases">
        <title>GABA Modulating Bacteria of the Human Gut Microbiota.</title>
        <authorList>
            <person name="Strandwitz P."/>
            <person name="Kim K.H."/>
            <person name="Terekhova D."/>
            <person name="Liu J.K."/>
            <person name="Sharma A."/>
            <person name="Levering J."/>
            <person name="Mcdonald D."/>
            <person name="Dietrich D."/>
            <person name="Ramadhar T.R."/>
            <person name="Lekbua A."/>
            <person name="Mroue N."/>
            <person name="Liston C."/>
            <person name="Stewart E.J."/>
            <person name="Dubin M.J."/>
            <person name="Zengler K."/>
            <person name="Knight R."/>
            <person name="Gilbert J.A."/>
            <person name="Clardy J."/>
            <person name="Lewis K."/>
        </authorList>
    </citation>
    <scope>NUCLEOTIDE SEQUENCE [LARGE SCALE GENOMIC DNA]</scope>
    <source>
        <strain evidence="4 5">KLE1738</strain>
    </source>
</reference>
<evidence type="ECO:0000259" key="3">
    <source>
        <dbReference type="PROSITE" id="PS51272"/>
    </source>
</evidence>